<evidence type="ECO:0000313" key="2">
    <source>
        <dbReference type="EMBL" id="KAL3312686.1"/>
    </source>
</evidence>
<gene>
    <name evidence="2" type="ORF">Ciccas_008715</name>
</gene>
<dbReference type="Proteomes" id="UP001626550">
    <property type="component" value="Unassembled WGS sequence"/>
</dbReference>
<sequence>MKLPDGSHPKYPVFSLRCLRCRRPSAISCSTPLSMRNEDWSIWPNMPPAPGIIPPPGPPGAPPGPTGPPGPGGFAFPITIDSKVIGIIIHSSFMLDFCSSGATQLFVDQSRGAECRSAQRSHMLCSARIVSTTYHQERILPSGAFNDIWSSTGLGSGGLWLLVYTFCVPFDEISHVRSSDAVVSCPRFWHKVIQFFTAPITTPLMQI</sequence>
<reference evidence="2 3" key="1">
    <citation type="submission" date="2024-11" db="EMBL/GenBank/DDBJ databases">
        <title>Adaptive evolution of stress response genes in parasites aligns with host niche diversity.</title>
        <authorList>
            <person name="Hahn C."/>
            <person name="Resl P."/>
        </authorList>
    </citation>
    <scope>NUCLEOTIDE SEQUENCE [LARGE SCALE GENOMIC DNA]</scope>
    <source>
        <strain evidence="2">EGGRZ-B1_66</strain>
        <tissue evidence="2">Body</tissue>
    </source>
</reference>
<dbReference type="EMBL" id="JBJKFK010001596">
    <property type="protein sequence ID" value="KAL3312686.1"/>
    <property type="molecule type" value="Genomic_DNA"/>
</dbReference>
<evidence type="ECO:0000313" key="3">
    <source>
        <dbReference type="Proteomes" id="UP001626550"/>
    </source>
</evidence>
<proteinExistence type="predicted"/>
<feature type="region of interest" description="Disordered" evidence="1">
    <location>
        <begin position="48"/>
        <end position="71"/>
    </location>
</feature>
<name>A0ABD2Q1T8_9PLAT</name>
<organism evidence="2 3">
    <name type="scientific">Cichlidogyrus casuarinus</name>
    <dbReference type="NCBI Taxonomy" id="1844966"/>
    <lineage>
        <taxon>Eukaryota</taxon>
        <taxon>Metazoa</taxon>
        <taxon>Spiralia</taxon>
        <taxon>Lophotrochozoa</taxon>
        <taxon>Platyhelminthes</taxon>
        <taxon>Monogenea</taxon>
        <taxon>Monopisthocotylea</taxon>
        <taxon>Dactylogyridea</taxon>
        <taxon>Ancyrocephalidae</taxon>
        <taxon>Cichlidogyrus</taxon>
    </lineage>
</organism>
<accession>A0ABD2Q1T8</accession>
<dbReference type="AlphaFoldDB" id="A0ABD2Q1T8"/>
<comment type="caution">
    <text evidence="2">The sequence shown here is derived from an EMBL/GenBank/DDBJ whole genome shotgun (WGS) entry which is preliminary data.</text>
</comment>
<evidence type="ECO:0000256" key="1">
    <source>
        <dbReference type="SAM" id="MobiDB-lite"/>
    </source>
</evidence>
<protein>
    <submittedName>
        <fullName evidence="2">Uncharacterized protein</fullName>
    </submittedName>
</protein>
<keyword evidence="3" id="KW-1185">Reference proteome</keyword>